<evidence type="ECO:0000313" key="1">
    <source>
        <dbReference type="EMBL" id="RRJ65001.1"/>
    </source>
</evidence>
<accession>A0A3P3U3V6</accession>
<evidence type="ECO:0000313" key="2">
    <source>
        <dbReference type="Proteomes" id="UP000267017"/>
    </source>
</evidence>
<dbReference type="AlphaFoldDB" id="A0A3P3U3V6"/>
<keyword evidence="2" id="KW-1185">Reference proteome</keyword>
<gene>
    <name evidence="1" type="ORF">EHV15_20325</name>
</gene>
<dbReference type="OrthoDB" id="9917735at2"/>
<dbReference type="RefSeq" id="WP_128632801.1">
    <property type="nucleotide sequence ID" value="NZ_RRCN01000001.1"/>
</dbReference>
<sequence>MNNRFAKITVIYGAIIVVLPLAQKIAELLVPIWEPYLEKASLSPHMPTIAVKNSFILAVPLIFGENNALFSVIPRLWEALTICGLHNLTGSTPLLKKQAGKWAFFSHAGLPLYDCNHWLWSKKRIGCCPYSIFQASTSCLILHFSRFTQYASY</sequence>
<protein>
    <submittedName>
        <fullName evidence="1">Uncharacterized protein</fullName>
    </submittedName>
</protein>
<dbReference type="Proteomes" id="UP000267017">
    <property type="component" value="Unassembled WGS sequence"/>
</dbReference>
<organism evidence="1 2">
    <name type="scientific">Paenibacillus oralis</name>
    <dbReference type="NCBI Taxonomy" id="2490856"/>
    <lineage>
        <taxon>Bacteria</taxon>
        <taxon>Bacillati</taxon>
        <taxon>Bacillota</taxon>
        <taxon>Bacilli</taxon>
        <taxon>Bacillales</taxon>
        <taxon>Paenibacillaceae</taxon>
        <taxon>Paenibacillus</taxon>
    </lineage>
</organism>
<reference evidence="1 2" key="1">
    <citation type="submission" date="2018-11" db="EMBL/GenBank/DDBJ databases">
        <title>Genome sequencing of Paenibacillus sp. KCOM 3021 (= ChDC PVNT-B20).</title>
        <authorList>
            <person name="Kook J.-K."/>
            <person name="Park S.-N."/>
            <person name="Lim Y.K."/>
        </authorList>
    </citation>
    <scope>NUCLEOTIDE SEQUENCE [LARGE SCALE GENOMIC DNA]</scope>
    <source>
        <strain evidence="1 2">KCOM 3021</strain>
    </source>
</reference>
<proteinExistence type="predicted"/>
<comment type="caution">
    <text evidence="1">The sequence shown here is derived from an EMBL/GenBank/DDBJ whole genome shotgun (WGS) entry which is preliminary data.</text>
</comment>
<dbReference type="EMBL" id="RRCN01000001">
    <property type="protein sequence ID" value="RRJ65001.1"/>
    <property type="molecule type" value="Genomic_DNA"/>
</dbReference>
<name>A0A3P3U3V6_9BACL</name>